<dbReference type="Proteomes" id="UP000320811">
    <property type="component" value="Unassembled WGS sequence"/>
</dbReference>
<dbReference type="Gene3D" id="6.10.250.600">
    <property type="match status" value="1"/>
</dbReference>
<protein>
    <submittedName>
        <fullName evidence="9">Putative acyl-CoA dehydrogenase</fullName>
    </submittedName>
</protein>
<evidence type="ECO:0000259" key="8">
    <source>
        <dbReference type="Pfam" id="PF18158"/>
    </source>
</evidence>
<comment type="cofactor">
    <cofactor evidence="1 5">
        <name>FAD</name>
        <dbReference type="ChEBI" id="CHEBI:57692"/>
    </cofactor>
</comment>
<dbReference type="InterPro" id="IPR009100">
    <property type="entry name" value="AcylCoA_DH/oxidase_NM_dom_sf"/>
</dbReference>
<reference evidence="9 10" key="1">
    <citation type="submission" date="2019-06" db="EMBL/GenBank/DDBJ databases">
        <title>Sorghum-associated microbial communities from plants grown in Nebraska, USA.</title>
        <authorList>
            <person name="Schachtman D."/>
        </authorList>
    </citation>
    <scope>NUCLEOTIDE SEQUENCE [LARGE SCALE GENOMIC DNA]</scope>
    <source>
        <strain evidence="9 10">1209</strain>
    </source>
</reference>
<sequence length="547" mass="60241">MLPHDFDFQTSLNQAPVLADYNSFTTHAALQQAVKAYGGGWAMELGAAFGAVMGSRQMIQAGELANKYGPVLKTHDRFGNRLDVVAYHPAYHEMMTVAIRYGFHSIAWTELPGAYVAHSLLAYLKQQIDEGSSCPLTMTFAAVPSLKIAGDIAKEWLPLVLSNTYDERHLPYFEKKGVTFGMAMTEPQGGSDVRANISFAVPAGDGSYKITGRKWFCSAPMSDAFLVLAQTTKGLSCFLVPRFTPTGEKNKLYFQRLKDKLGNKSNASAEVEFHAAWGKMIGEEGRGVASIMEMVRHTRLDCAVGSAATLQRALTEVVHHCHHRSAFGKKLIAQPLMKNVVADLCLESEAATTLAMRLALGFDEALQNEEALYFTRIATAIGKFWNTKRAVLALGEAVECLGGNGYVEESILPRLYRDVPVNAIWEGSGNIQALDVLRSVHKEPRSLEALMNYYTKAQGLDPRLDKQLEQLQQLLAQPTHLEYNARAIIEKMALAMQAIELIRIAPAPIAQAFCQARLSADRNITWGALAPETPMDDIIQRIYQAPA</sequence>
<dbReference type="InterPro" id="IPR009075">
    <property type="entry name" value="AcylCo_DH/oxidase_C"/>
</dbReference>
<evidence type="ECO:0000259" key="6">
    <source>
        <dbReference type="Pfam" id="PF00441"/>
    </source>
</evidence>
<evidence type="ECO:0000256" key="2">
    <source>
        <dbReference type="ARBA" id="ARBA00009347"/>
    </source>
</evidence>
<dbReference type="Gene3D" id="2.40.110.20">
    <property type="match status" value="1"/>
</dbReference>
<dbReference type="GO" id="GO:0003995">
    <property type="term" value="F:acyl-CoA dehydrogenase activity"/>
    <property type="evidence" value="ECO:0007669"/>
    <property type="project" value="InterPro"/>
</dbReference>
<feature type="domain" description="Acyl-CoA oxidase/dehydrogenase middle" evidence="7">
    <location>
        <begin position="181"/>
        <end position="274"/>
    </location>
</feature>
<dbReference type="Pfam" id="PF00441">
    <property type="entry name" value="Acyl-CoA_dh_1"/>
    <property type="match status" value="1"/>
</dbReference>
<dbReference type="InterPro" id="IPR052904">
    <property type="entry name" value="Acyl-CoA_dehydrogenase-like"/>
</dbReference>
<keyword evidence="3 5" id="KW-0285">Flavoprotein</keyword>
<dbReference type="OrthoDB" id="1489360at2"/>
<comment type="caution">
    <text evidence="9">The sequence shown here is derived from an EMBL/GenBank/DDBJ whole genome shotgun (WGS) entry which is preliminary data.</text>
</comment>
<evidence type="ECO:0000259" key="7">
    <source>
        <dbReference type="Pfam" id="PF02770"/>
    </source>
</evidence>
<feature type="domain" description="Acyl-CoA dehydrogenase/oxidase C-terminal" evidence="6">
    <location>
        <begin position="285"/>
        <end position="440"/>
    </location>
</feature>
<dbReference type="RefSeq" id="WP_145674611.1">
    <property type="nucleotide sequence ID" value="NZ_VIWO01000013.1"/>
</dbReference>
<evidence type="ECO:0000256" key="5">
    <source>
        <dbReference type="RuleBase" id="RU362125"/>
    </source>
</evidence>
<dbReference type="SUPFAM" id="SSF47203">
    <property type="entry name" value="Acyl-CoA dehydrogenase C-terminal domain-like"/>
    <property type="match status" value="1"/>
</dbReference>
<evidence type="ECO:0000256" key="4">
    <source>
        <dbReference type="ARBA" id="ARBA00022827"/>
    </source>
</evidence>
<keyword evidence="10" id="KW-1185">Reference proteome</keyword>
<feature type="domain" description="Adaptive response protein AidB N-terminal" evidence="8">
    <location>
        <begin position="13"/>
        <end position="167"/>
    </location>
</feature>
<dbReference type="SUPFAM" id="SSF56645">
    <property type="entry name" value="Acyl-CoA dehydrogenase NM domain-like"/>
    <property type="match status" value="1"/>
</dbReference>
<organism evidence="9 10">
    <name type="scientific">Chitinophaga polysaccharea</name>
    <dbReference type="NCBI Taxonomy" id="1293035"/>
    <lineage>
        <taxon>Bacteria</taxon>
        <taxon>Pseudomonadati</taxon>
        <taxon>Bacteroidota</taxon>
        <taxon>Chitinophagia</taxon>
        <taxon>Chitinophagales</taxon>
        <taxon>Chitinophagaceae</taxon>
        <taxon>Chitinophaga</taxon>
    </lineage>
</organism>
<evidence type="ECO:0000256" key="1">
    <source>
        <dbReference type="ARBA" id="ARBA00001974"/>
    </source>
</evidence>
<name>A0A561P3X6_9BACT</name>
<dbReference type="InterPro" id="IPR041504">
    <property type="entry name" value="AidB_N"/>
</dbReference>
<dbReference type="InterPro" id="IPR036250">
    <property type="entry name" value="AcylCo_DH-like_C"/>
</dbReference>
<evidence type="ECO:0000313" key="10">
    <source>
        <dbReference type="Proteomes" id="UP000320811"/>
    </source>
</evidence>
<gene>
    <name evidence="9" type="ORF">FHW36_11374</name>
</gene>
<dbReference type="PROSITE" id="PS00072">
    <property type="entry name" value="ACYL_COA_DH_1"/>
    <property type="match status" value="1"/>
</dbReference>
<dbReference type="PANTHER" id="PTHR42707:SF3">
    <property type="entry name" value="ACYL-COA DEHYDROGENASE AIDB-RELATED"/>
    <property type="match status" value="1"/>
</dbReference>
<dbReference type="Pfam" id="PF02770">
    <property type="entry name" value="Acyl-CoA_dh_M"/>
    <property type="match status" value="1"/>
</dbReference>
<comment type="similarity">
    <text evidence="2 5">Belongs to the acyl-CoA dehydrogenase family.</text>
</comment>
<evidence type="ECO:0000256" key="3">
    <source>
        <dbReference type="ARBA" id="ARBA00022630"/>
    </source>
</evidence>
<dbReference type="AlphaFoldDB" id="A0A561P3X6"/>
<dbReference type="InterPro" id="IPR006089">
    <property type="entry name" value="Acyl-CoA_DH_CS"/>
</dbReference>
<dbReference type="PROSITE" id="PS00073">
    <property type="entry name" value="ACYL_COA_DH_2"/>
    <property type="match status" value="1"/>
</dbReference>
<dbReference type="Gene3D" id="1.20.140.10">
    <property type="entry name" value="Butyryl-CoA Dehydrogenase, subunit A, domain 3"/>
    <property type="match status" value="1"/>
</dbReference>
<dbReference type="EMBL" id="VIWO01000013">
    <property type="protein sequence ID" value="TWF32820.1"/>
    <property type="molecule type" value="Genomic_DNA"/>
</dbReference>
<proteinExistence type="inferred from homology"/>
<keyword evidence="5" id="KW-0560">Oxidoreductase</keyword>
<keyword evidence="4 5" id="KW-0274">FAD</keyword>
<dbReference type="InterPro" id="IPR006091">
    <property type="entry name" value="Acyl-CoA_Oxase/DH_mid-dom"/>
</dbReference>
<dbReference type="Pfam" id="PF18158">
    <property type="entry name" value="AidB_N"/>
    <property type="match status" value="1"/>
</dbReference>
<dbReference type="PANTHER" id="PTHR42707">
    <property type="entry name" value="ACYL-COA DEHYDROGENASE"/>
    <property type="match status" value="1"/>
</dbReference>
<evidence type="ECO:0000313" key="9">
    <source>
        <dbReference type="EMBL" id="TWF32820.1"/>
    </source>
</evidence>
<accession>A0A561P3X6</accession>